<evidence type="ECO:0000313" key="3">
    <source>
        <dbReference type="Proteomes" id="UP000823630"/>
    </source>
</evidence>
<reference evidence="2" key="1">
    <citation type="submission" date="2020-10" db="EMBL/GenBank/DDBJ databases">
        <authorList>
            <person name="Gilroy R."/>
        </authorList>
    </citation>
    <scope>NUCLEOTIDE SEQUENCE</scope>
    <source>
        <strain evidence="2">8207</strain>
    </source>
</reference>
<proteinExistence type="predicted"/>
<dbReference type="Pfam" id="PF12647">
    <property type="entry name" value="RNHCP"/>
    <property type="match status" value="1"/>
</dbReference>
<dbReference type="AlphaFoldDB" id="A0A9D9DF95"/>
<gene>
    <name evidence="2" type="ORF">IAC69_02325</name>
</gene>
<sequence length="110" mass="12142">MIMKKFTRKIENFVCANCGAHVSGNGYTNHCPNCLWSRHVDNNPGDRNSDCGGMMQPIQMEKSGDGFVITHKCEKCGKVIRQHAAPDDNIDAIIALSVDNSFIFGKKSPK</sequence>
<organism evidence="2 3">
    <name type="scientific">Candidatus Enterousia avistercoris</name>
    <dbReference type="NCBI Taxonomy" id="2840788"/>
    <lineage>
        <taxon>Bacteria</taxon>
        <taxon>Pseudomonadati</taxon>
        <taxon>Pseudomonadota</taxon>
        <taxon>Alphaproteobacteria</taxon>
        <taxon>Candidatus Enterousia</taxon>
    </lineage>
</organism>
<dbReference type="InterPro" id="IPR024439">
    <property type="entry name" value="RNHCP"/>
</dbReference>
<feature type="domain" description="RNHCP" evidence="1">
    <location>
        <begin position="11"/>
        <end position="93"/>
    </location>
</feature>
<evidence type="ECO:0000313" key="2">
    <source>
        <dbReference type="EMBL" id="MBO8425296.1"/>
    </source>
</evidence>
<evidence type="ECO:0000259" key="1">
    <source>
        <dbReference type="Pfam" id="PF12647"/>
    </source>
</evidence>
<name>A0A9D9DF95_9PROT</name>
<protein>
    <submittedName>
        <fullName evidence="2">RNHCP domain-containing protein</fullName>
    </submittedName>
</protein>
<accession>A0A9D9DF95</accession>
<dbReference type="Proteomes" id="UP000823630">
    <property type="component" value="Unassembled WGS sequence"/>
</dbReference>
<reference evidence="2" key="2">
    <citation type="journal article" date="2021" name="PeerJ">
        <title>Extensive microbial diversity within the chicken gut microbiome revealed by metagenomics and culture.</title>
        <authorList>
            <person name="Gilroy R."/>
            <person name="Ravi A."/>
            <person name="Getino M."/>
            <person name="Pursley I."/>
            <person name="Horton D.L."/>
            <person name="Alikhan N.F."/>
            <person name="Baker D."/>
            <person name="Gharbi K."/>
            <person name="Hall N."/>
            <person name="Watson M."/>
            <person name="Adriaenssens E.M."/>
            <person name="Foster-Nyarko E."/>
            <person name="Jarju S."/>
            <person name="Secka A."/>
            <person name="Antonio M."/>
            <person name="Oren A."/>
            <person name="Chaudhuri R.R."/>
            <person name="La Ragione R."/>
            <person name="Hildebrand F."/>
            <person name="Pallen M.J."/>
        </authorList>
    </citation>
    <scope>NUCLEOTIDE SEQUENCE</scope>
    <source>
        <strain evidence="2">8207</strain>
    </source>
</reference>
<comment type="caution">
    <text evidence="2">The sequence shown here is derived from an EMBL/GenBank/DDBJ whole genome shotgun (WGS) entry which is preliminary data.</text>
</comment>
<dbReference type="EMBL" id="JADINC010000033">
    <property type="protein sequence ID" value="MBO8425296.1"/>
    <property type="molecule type" value="Genomic_DNA"/>
</dbReference>